<dbReference type="PROSITE" id="PS00460">
    <property type="entry name" value="GLUTATHIONE_PEROXID_1"/>
    <property type="match status" value="1"/>
</dbReference>
<evidence type="ECO:0000256" key="2">
    <source>
        <dbReference type="ARBA" id="ARBA00022559"/>
    </source>
</evidence>
<comment type="catalytic activity">
    <reaction evidence="4">
        <text>a hydroperoxide + [thioredoxin]-dithiol = an alcohol + [thioredoxin]-disulfide + H2O</text>
        <dbReference type="Rhea" id="RHEA:62620"/>
        <dbReference type="Rhea" id="RHEA-COMP:10698"/>
        <dbReference type="Rhea" id="RHEA-COMP:10700"/>
        <dbReference type="ChEBI" id="CHEBI:15377"/>
        <dbReference type="ChEBI" id="CHEBI:29950"/>
        <dbReference type="ChEBI" id="CHEBI:30879"/>
        <dbReference type="ChEBI" id="CHEBI:35924"/>
        <dbReference type="ChEBI" id="CHEBI:50058"/>
        <dbReference type="EC" id="1.11.1.24"/>
    </reaction>
</comment>
<evidence type="ECO:0000256" key="4">
    <source>
        <dbReference type="ARBA" id="ARBA00049091"/>
    </source>
</evidence>
<dbReference type="CDD" id="cd00340">
    <property type="entry name" value="GSH_Peroxidase"/>
    <property type="match status" value="1"/>
</dbReference>
<dbReference type="SUPFAM" id="SSF52833">
    <property type="entry name" value="Thioredoxin-like"/>
    <property type="match status" value="1"/>
</dbReference>
<dbReference type="Pfam" id="PF00255">
    <property type="entry name" value="GSHPx"/>
    <property type="match status" value="1"/>
</dbReference>
<dbReference type="FunCoup" id="A0A1Y2GQH4">
    <property type="interactions" value="127"/>
</dbReference>
<dbReference type="PANTHER" id="PTHR11592">
    <property type="entry name" value="GLUTATHIONE PEROXIDASE"/>
    <property type="match status" value="1"/>
</dbReference>
<comment type="similarity">
    <text evidence="1 5">Belongs to the glutathione peroxidase family.</text>
</comment>
<evidence type="ECO:0000256" key="3">
    <source>
        <dbReference type="ARBA" id="ARBA00023002"/>
    </source>
</evidence>
<dbReference type="InterPro" id="IPR000889">
    <property type="entry name" value="Glutathione_peroxidase"/>
</dbReference>
<proteinExistence type="inferred from homology"/>
<organism evidence="7 8">
    <name type="scientific">Lobosporangium transversale</name>
    <dbReference type="NCBI Taxonomy" id="64571"/>
    <lineage>
        <taxon>Eukaryota</taxon>
        <taxon>Fungi</taxon>
        <taxon>Fungi incertae sedis</taxon>
        <taxon>Mucoromycota</taxon>
        <taxon>Mortierellomycotina</taxon>
        <taxon>Mortierellomycetes</taxon>
        <taxon>Mortierellales</taxon>
        <taxon>Mortierellaceae</taxon>
        <taxon>Lobosporangium</taxon>
    </lineage>
</organism>
<dbReference type="InterPro" id="IPR029759">
    <property type="entry name" value="GPX_AS"/>
</dbReference>
<reference evidence="7 8" key="1">
    <citation type="submission" date="2016-07" db="EMBL/GenBank/DDBJ databases">
        <title>Pervasive Adenine N6-methylation of Active Genes in Fungi.</title>
        <authorList>
            <consortium name="DOE Joint Genome Institute"/>
            <person name="Mondo S.J."/>
            <person name="Dannebaum R.O."/>
            <person name="Kuo R.C."/>
            <person name="Labutti K."/>
            <person name="Haridas S."/>
            <person name="Kuo A."/>
            <person name="Salamov A."/>
            <person name="Ahrendt S.R."/>
            <person name="Lipzen A."/>
            <person name="Sullivan W."/>
            <person name="Andreopoulos W.B."/>
            <person name="Clum A."/>
            <person name="Lindquist E."/>
            <person name="Daum C."/>
            <person name="Ramamoorthy G.K."/>
            <person name="Gryganskyi A."/>
            <person name="Culley D."/>
            <person name="Magnuson J.K."/>
            <person name="James T.Y."/>
            <person name="O'Malley M.A."/>
            <person name="Stajich J.E."/>
            <person name="Spatafora J.W."/>
            <person name="Visel A."/>
            <person name="Grigoriev I.V."/>
        </authorList>
    </citation>
    <scope>NUCLEOTIDE SEQUENCE [LARGE SCALE GENOMIC DNA]</scope>
    <source>
        <strain evidence="7 8">NRRL 3116</strain>
    </source>
</reference>
<dbReference type="InterPro" id="IPR013766">
    <property type="entry name" value="Thioredoxin_domain"/>
</dbReference>
<dbReference type="Proteomes" id="UP000193648">
    <property type="component" value="Unassembled WGS sequence"/>
</dbReference>
<dbReference type="InterPro" id="IPR029760">
    <property type="entry name" value="GPX_CS"/>
</dbReference>
<dbReference type="FunFam" id="3.40.30.10:FF:000010">
    <property type="entry name" value="Glutathione peroxidase"/>
    <property type="match status" value="1"/>
</dbReference>
<dbReference type="STRING" id="64571.A0A1Y2GQH4"/>
<dbReference type="OrthoDB" id="446890at2759"/>
<dbReference type="PROSITE" id="PS51355">
    <property type="entry name" value="GLUTATHIONE_PEROXID_3"/>
    <property type="match status" value="1"/>
</dbReference>
<comment type="caution">
    <text evidence="7">The sequence shown here is derived from an EMBL/GenBank/DDBJ whole genome shotgun (WGS) entry which is preliminary data.</text>
</comment>
<protein>
    <recommendedName>
        <fullName evidence="5">Glutathione peroxidase</fullName>
    </recommendedName>
</protein>
<dbReference type="GO" id="GO:0034599">
    <property type="term" value="P:cellular response to oxidative stress"/>
    <property type="evidence" value="ECO:0007669"/>
    <property type="project" value="TreeGrafter"/>
</dbReference>
<sequence>MHRTPLTMSIHMLRARTIATAVRATANIPISHNLRRGTLNWKGSSLNFSTTGTGNGTMFAASAAVGLASTSASPGAGDAGSASNFFSLKAKDKGHQEVDLSQYANKVILVVNVASRCGFTEQYTELEQLYKDYKDRGFVVIGFPCNQFGAQEPGSNEEIEKFCKLNYGVTFPIMDKIEVNGNNEDPVYAFLKSQKSGLMGLTRIKWNFEKFLVNKDGTVYKRYSSATKPSSIAEDIEKLL</sequence>
<evidence type="ECO:0000313" key="7">
    <source>
        <dbReference type="EMBL" id="ORZ17505.1"/>
    </source>
</evidence>
<dbReference type="InParanoid" id="A0A1Y2GQH4"/>
<evidence type="ECO:0000256" key="1">
    <source>
        <dbReference type="ARBA" id="ARBA00006926"/>
    </source>
</evidence>
<keyword evidence="3 5" id="KW-0560">Oxidoreductase</keyword>
<dbReference type="PROSITE" id="PS00763">
    <property type="entry name" value="GLUTATHIONE_PEROXID_2"/>
    <property type="match status" value="1"/>
</dbReference>
<feature type="domain" description="Thioredoxin" evidence="6">
    <location>
        <begin position="77"/>
        <end position="240"/>
    </location>
</feature>
<dbReference type="GO" id="GO:0140824">
    <property type="term" value="F:thioredoxin-dependent peroxiredoxin activity"/>
    <property type="evidence" value="ECO:0007669"/>
    <property type="project" value="UniProtKB-EC"/>
</dbReference>
<dbReference type="AlphaFoldDB" id="A0A1Y2GQH4"/>
<dbReference type="InterPro" id="IPR036249">
    <property type="entry name" value="Thioredoxin-like_sf"/>
</dbReference>
<keyword evidence="2 5" id="KW-0575">Peroxidase</keyword>
<dbReference type="EMBL" id="MCFF01000016">
    <property type="protein sequence ID" value="ORZ17505.1"/>
    <property type="molecule type" value="Genomic_DNA"/>
</dbReference>
<dbReference type="PRINTS" id="PR01011">
    <property type="entry name" value="GLUTPROXDASE"/>
</dbReference>
<evidence type="ECO:0000259" key="6">
    <source>
        <dbReference type="PROSITE" id="PS51352"/>
    </source>
</evidence>
<dbReference type="GeneID" id="33565829"/>
<keyword evidence="8" id="KW-1185">Reference proteome</keyword>
<dbReference type="RefSeq" id="XP_021881892.1">
    <property type="nucleotide sequence ID" value="XM_022023985.1"/>
</dbReference>
<gene>
    <name evidence="7" type="ORF">BCR41DRAFT_352612</name>
</gene>
<evidence type="ECO:0000256" key="5">
    <source>
        <dbReference type="RuleBase" id="RU000499"/>
    </source>
</evidence>
<dbReference type="PANTHER" id="PTHR11592:SF78">
    <property type="entry name" value="GLUTATHIONE PEROXIDASE"/>
    <property type="match status" value="1"/>
</dbReference>
<evidence type="ECO:0000313" key="8">
    <source>
        <dbReference type="Proteomes" id="UP000193648"/>
    </source>
</evidence>
<name>A0A1Y2GQH4_9FUNG</name>
<dbReference type="PROSITE" id="PS51352">
    <property type="entry name" value="THIOREDOXIN_2"/>
    <property type="match status" value="1"/>
</dbReference>
<dbReference type="Gene3D" id="3.40.30.10">
    <property type="entry name" value="Glutaredoxin"/>
    <property type="match status" value="1"/>
</dbReference>
<accession>A0A1Y2GQH4</accession>